<evidence type="ECO:0000256" key="2">
    <source>
        <dbReference type="ARBA" id="ARBA00023125"/>
    </source>
</evidence>
<dbReference type="InterPro" id="IPR025996">
    <property type="entry name" value="MT1864/Rv1816-like_C"/>
</dbReference>
<gene>
    <name evidence="6" type="ORF">JOF53_004818</name>
</gene>
<dbReference type="PANTHER" id="PTHR30055">
    <property type="entry name" value="HTH-TYPE TRANSCRIPTIONAL REGULATOR RUTR"/>
    <property type="match status" value="1"/>
</dbReference>
<accession>A0ABS5AH95</accession>
<dbReference type="Pfam" id="PF13305">
    <property type="entry name" value="TetR_C_33"/>
    <property type="match status" value="1"/>
</dbReference>
<name>A0ABS5AH95_9PSEU</name>
<dbReference type="SUPFAM" id="SSF48498">
    <property type="entry name" value="Tetracyclin repressor-like, C-terminal domain"/>
    <property type="match status" value="1"/>
</dbReference>
<keyword evidence="1" id="KW-0805">Transcription regulation</keyword>
<reference evidence="6 7" key="1">
    <citation type="submission" date="2021-03" db="EMBL/GenBank/DDBJ databases">
        <title>Sequencing the genomes of 1000 actinobacteria strains.</title>
        <authorList>
            <person name="Klenk H.-P."/>
        </authorList>
    </citation>
    <scope>NUCLEOTIDE SEQUENCE [LARGE SCALE GENOMIC DNA]</scope>
    <source>
        <strain evidence="6 7">DSM 44580</strain>
    </source>
</reference>
<keyword evidence="3" id="KW-0804">Transcription</keyword>
<evidence type="ECO:0000259" key="5">
    <source>
        <dbReference type="PROSITE" id="PS50977"/>
    </source>
</evidence>
<evidence type="ECO:0000256" key="1">
    <source>
        <dbReference type="ARBA" id="ARBA00023015"/>
    </source>
</evidence>
<dbReference type="Proteomes" id="UP001519363">
    <property type="component" value="Unassembled WGS sequence"/>
</dbReference>
<evidence type="ECO:0000313" key="7">
    <source>
        <dbReference type="Proteomes" id="UP001519363"/>
    </source>
</evidence>
<proteinExistence type="predicted"/>
<feature type="domain" description="HTH tetR-type" evidence="5">
    <location>
        <begin position="17"/>
        <end position="78"/>
    </location>
</feature>
<dbReference type="SUPFAM" id="SSF46689">
    <property type="entry name" value="Homeodomain-like"/>
    <property type="match status" value="1"/>
</dbReference>
<dbReference type="Gene3D" id="1.10.357.10">
    <property type="entry name" value="Tetracycline Repressor, domain 2"/>
    <property type="match status" value="1"/>
</dbReference>
<protein>
    <submittedName>
        <fullName evidence="6">AcrR family transcriptional regulator</fullName>
    </submittedName>
</protein>
<dbReference type="InterPro" id="IPR009057">
    <property type="entry name" value="Homeodomain-like_sf"/>
</dbReference>
<evidence type="ECO:0000256" key="4">
    <source>
        <dbReference type="PROSITE-ProRule" id="PRU00335"/>
    </source>
</evidence>
<keyword evidence="7" id="KW-1185">Reference proteome</keyword>
<evidence type="ECO:0000313" key="6">
    <source>
        <dbReference type="EMBL" id="MBP2475946.1"/>
    </source>
</evidence>
<organism evidence="6 7">
    <name type="scientific">Crossiella equi</name>
    <dbReference type="NCBI Taxonomy" id="130796"/>
    <lineage>
        <taxon>Bacteria</taxon>
        <taxon>Bacillati</taxon>
        <taxon>Actinomycetota</taxon>
        <taxon>Actinomycetes</taxon>
        <taxon>Pseudonocardiales</taxon>
        <taxon>Pseudonocardiaceae</taxon>
        <taxon>Crossiella</taxon>
    </lineage>
</organism>
<dbReference type="RefSeq" id="WP_086789061.1">
    <property type="nucleotide sequence ID" value="NZ_JAGIOO010000001.1"/>
</dbReference>
<dbReference type="PANTHER" id="PTHR30055:SF234">
    <property type="entry name" value="HTH-TYPE TRANSCRIPTIONAL REGULATOR BETI"/>
    <property type="match status" value="1"/>
</dbReference>
<feature type="DNA-binding region" description="H-T-H motif" evidence="4">
    <location>
        <begin position="41"/>
        <end position="60"/>
    </location>
</feature>
<dbReference type="PROSITE" id="PS50977">
    <property type="entry name" value="HTH_TETR_2"/>
    <property type="match status" value="1"/>
</dbReference>
<evidence type="ECO:0000256" key="3">
    <source>
        <dbReference type="ARBA" id="ARBA00023163"/>
    </source>
</evidence>
<comment type="caution">
    <text evidence="6">The sequence shown here is derived from an EMBL/GenBank/DDBJ whole genome shotgun (WGS) entry which is preliminary data.</text>
</comment>
<dbReference type="InterPro" id="IPR036271">
    <property type="entry name" value="Tet_transcr_reg_TetR-rel_C_sf"/>
</dbReference>
<dbReference type="Pfam" id="PF00440">
    <property type="entry name" value="TetR_N"/>
    <property type="match status" value="1"/>
</dbReference>
<dbReference type="InterPro" id="IPR050109">
    <property type="entry name" value="HTH-type_TetR-like_transc_reg"/>
</dbReference>
<dbReference type="InterPro" id="IPR001647">
    <property type="entry name" value="HTH_TetR"/>
</dbReference>
<dbReference type="EMBL" id="JAGIOO010000001">
    <property type="protein sequence ID" value="MBP2475946.1"/>
    <property type="molecule type" value="Genomic_DNA"/>
</dbReference>
<keyword evidence="2 4" id="KW-0238">DNA-binding</keyword>
<sequence length="208" mass="22282">MGDEKTARTRNRRGEGGRLREEIVAAAVNLLDEAGDSGAVTLRAVARQAGIAAPSIYRHFPDQPSIMLAVVQLAFDELYERLSSARDAAPEEPRARLFAVSEAYLDFAERHPGRYRTMFGGAWMPDLSATVLTESDMTALGQDSLGLLAEALAGCVEAGLATSDDLAADAVALWLGLHGLAHQRAVTVVFPGPDDIAERMITALAHLR</sequence>